<dbReference type="InterPro" id="IPR002509">
    <property type="entry name" value="NODB_dom"/>
</dbReference>
<comment type="subcellular location">
    <subcellularLocation>
        <location evidence="2">Cell membrane</location>
        <topology evidence="2">Lipid-anchor</topology>
        <topology evidence="2">GPI-anchor</topology>
    </subcellularLocation>
</comment>
<evidence type="ECO:0000256" key="12">
    <source>
        <dbReference type="SAM" id="SignalP"/>
    </source>
</evidence>
<dbReference type="PANTHER" id="PTHR46471:SF2">
    <property type="entry name" value="CHITIN DEACETYLASE-RELATED"/>
    <property type="match status" value="1"/>
</dbReference>
<evidence type="ECO:0000256" key="9">
    <source>
        <dbReference type="ARBA" id="ARBA00023277"/>
    </source>
</evidence>
<evidence type="ECO:0000256" key="7">
    <source>
        <dbReference type="ARBA" id="ARBA00022801"/>
    </source>
</evidence>
<evidence type="ECO:0000259" key="13">
    <source>
        <dbReference type="PROSITE" id="PS51677"/>
    </source>
</evidence>
<keyword evidence="4" id="KW-0325">Glycoprotein</keyword>
<organism evidence="14 15">
    <name type="scientific">Marasmius tenuissimus</name>
    <dbReference type="NCBI Taxonomy" id="585030"/>
    <lineage>
        <taxon>Eukaryota</taxon>
        <taxon>Fungi</taxon>
        <taxon>Dikarya</taxon>
        <taxon>Basidiomycota</taxon>
        <taxon>Agaricomycotina</taxon>
        <taxon>Agaricomycetes</taxon>
        <taxon>Agaricomycetidae</taxon>
        <taxon>Agaricales</taxon>
        <taxon>Marasmiineae</taxon>
        <taxon>Marasmiaceae</taxon>
        <taxon>Marasmius</taxon>
    </lineage>
</organism>
<keyword evidence="3" id="KW-1003">Cell membrane</keyword>
<evidence type="ECO:0000256" key="4">
    <source>
        <dbReference type="ARBA" id="ARBA00022622"/>
    </source>
</evidence>
<dbReference type="EMBL" id="JBBXMP010000020">
    <property type="protein sequence ID" value="KAL0068101.1"/>
    <property type="molecule type" value="Genomic_DNA"/>
</dbReference>
<evidence type="ECO:0000256" key="2">
    <source>
        <dbReference type="ARBA" id="ARBA00004609"/>
    </source>
</evidence>
<evidence type="ECO:0000256" key="8">
    <source>
        <dbReference type="ARBA" id="ARBA00023136"/>
    </source>
</evidence>
<evidence type="ECO:0000256" key="6">
    <source>
        <dbReference type="ARBA" id="ARBA00022729"/>
    </source>
</evidence>
<keyword evidence="10" id="KW-0449">Lipoprotein</keyword>
<comment type="caution">
    <text evidence="14">The sequence shown here is derived from an EMBL/GenBank/DDBJ whole genome shotgun (WGS) entry which is preliminary data.</text>
</comment>
<dbReference type="SUPFAM" id="SSF88713">
    <property type="entry name" value="Glycoside hydrolase/deacetylase"/>
    <property type="match status" value="1"/>
</dbReference>
<gene>
    <name evidence="14" type="ORF">AAF712_004761</name>
</gene>
<evidence type="ECO:0000256" key="10">
    <source>
        <dbReference type="ARBA" id="ARBA00023288"/>
    </source>
</evidence>
<evidence type="ECO:0000313" key="14">
    <source>
        <dbReference type="EMBL" id="KAL0068101.1"/>
    </source>
</evidence>
<evidence type="ECO:0000256" key="1">
    <source>
        <dbReference type="ARBA" id="ARBA00001941"/>
    </source>
</evidence>
<dbReference type="Gene3D" id="3.20.20.370">
    <property type="entry name" value="Glycoside hydrolase/deacetylase"/>
    <property type="match status" value="1"/>
</dbReference>
<evidence type="ECO:0000256" key="3">
    <source>
        <dbReference type="ARBA" id="ARBA00022475"/>
    </source>
</evidence>
<keyword evidence="7" id="KW-0378">Hydrolase</keyword>
<dbReference type="Proteomes" id="UP001437256">
    <property type="component" value="Unassembled WGS sequence"/>
</dbReference>
<accession>A0ABR3A420</accession>
<feature type="chain" id="PRO_5046932532" description="NodB homology domain-containing protein" evidence="12">
    <location>
        <begin position="16"/>
        <end position="256"/>
    </location>
</feature>
<name>A0ABR3A420_9AGAR</name>
<keyword evidence="11" id="KW-0961">Cell wall biogenesis/degradation</keyword>
<evidence type="ECO:0000256" key="11">
    <source>
        <dbReference type="ARBA" id="ARBA00023316"/>
    </source>
</evidence>
<keyword evidence="6 12" id="KW-0732">Signal</keyword>
<feature type="signal peptide" evidence="12">
    <location>
        <begin position="1"/>
        <end position="15"/>
    </location>
</feature>
<dbReference type="PROSITE" id="PS51677">
    <property type="entry name" value="NODB"/>
    <property type="match status" value="1"/>
</dbReference>
<sequence>MLAVAILSLAAIVAAHPMQLHGRGVAQVITQCATPNTAALTFDDGPYQWMDQIADMLDANQAKGTFFLRDCIYNEAEVGRVQRTYAKGHQIASHTWAHAHLNSLSKDQITSEFTRSQDAIEKITGAKVAFTRPPYGEYNDVVEQVASEQNQALVLWDFDSADSAGANADQIRQNYQNLVASKPINVLTLNHEVQQPTVDELSNTINTLKGAGYQLVTVADCLGMQPYLSVGSAGQPDVNVLSTGSKRKKLIPSSPF</sequence>
<reference evidence="14 15" key="1">
    <citation type="submission" date="2024-05" db="EMBL/GenBank/DDBJ databases">
        <title>A draft genome resource for the thread blight pathogen Marasmius tenuissimus strain MS-2.</title>
        <authorList>
            <person name="Yulfo-Soto G.E."/>
            <person name="Baruah I.K."/>
            <person name="Amoako-Attah I."/>
            <person name="Bukari Y."/>
            <person name="Meinhardt L.W."/>
            <person name="Bailey B.A."/>
            <person name="Cohen S.P."/>
        </authorList>
    </citation>
    <scope>NUCLEOTIDE SEQUENCE [LARGE SCALE GENOMIC DNA]</scope>
    <source>
        <strain evidence="14 15">MS-2</strain>
    </source>
</reference>
<keyword evidence="5" id="KW-0479">Metal-binding</keyword>
<feature type="domain" description="NodB homology" evidence="13">
    <location>
        <begin position="36"/>
        <end position="216"/>
    </location>
</feature>
<keyword evidence="15" id="KW-1185">Reference proteome</keyword>
<keyword evidence="8" id="KW-0472">Membrane</keyword>
<dbReference type="Pfam" id="PF01522">
    <property type="entry name" value="Polysacc_deac_1"/>
    <property type="match status" value="1"/>
</dbReference>
<evidence type="ECO:0000256" key="5">
    <source>
        <dbReference type="ARBA" id="ARBA00022723"/>
    </source>
</evidence>
<keyword evidence="9" id="KW-0119">Carbohydrate metabolism</keyword>
<protein>
    <recommendedName>
        <fullName evidence="13">NodB homology domain-containing protein</fullName>
    </recommendedName>
</protein>
<dbReference type="InterPro" id="IPR011330">
    <property type="entry name" value="Glyco_hydro/deAcase_b/a-brl"/>
</dbReference>
<evidence type="ECO:0000313" key="15">
    <source>
        <dbReference type="Proteomes" id="UP001437256"/>
    </source>
</evidence>
<keyword evidence="4" id="KW-0336">GPI-anchor</keyword>
<comment type="cofactor">
    <cofactor evidence="1">
        <name>Co(2+)</name>
        <dbReference type="ChEBI" id="CHEBI:48828"/>
    </cofactor>
</comment>
<proteinExistence type="predicted"/>
<dbReference type="PANTHER" id="PTHR46471">
    <property type="entry name" value="CHITIN DEACETYLASE"/>
    <property type="match status" value="1"/>
</dbReference>